<dbReference type="Proteomes" id="UP000324133">
    <property type="component" value="Unassembled WGS sequence"/>
</dbReference>
<proteinExistence type="predicted"/>
<dbReference type="AlphaFoldDB" id="A0A5B6TLN6"/>
<evidence type="ECO:0000313" key="3">
    <source>
        <dbReference type="Proteomes" id="UP000324133"/>
    </source>
</evidence>
<accession>A0A5B6TLN6</accession>
<evidence type="ECO:0000313" key="2">
    <source>
        <dbReference type="EMBL" id="KAA3440349.1"/>
    </source>
</evidence>
<evidence type="ECO:0000256" key="1">
    <source>
        <dbReference type="SAM" id="SignalP"/>
    </source>
</evidence>
<reference evidence="2 3" key="1">
    <citation type="submission" date="2019-07" db="EMBL/GenBank/DDBJ databases">
        <title>Rufibacter sp. nov., isolated from lake sediment.</title>
        <authorList>
            <person name="Qu J.-H."/>
        </authorList>
    </citation>
    <scope>NUCLEOTIDE SEQUENCE [LARGE SCALE GENOMIC DNA]</scope>
    <source>
        <strain evidence="2 3">NBS58-1</strain>
    </source>
</reference>
<feature type="signal peptide" evidence="1">
    <location>
        <begin position="1"/>
        <end position="22"/>
    </location>
</feature>
<dbReference type="RefSeq" id="WP_149089984.1">
    <property type="nucleotide sequence ID" value="NZ_VKKY01000001.1"/>
</dbReference>
<keyword evidence="1" id="KW-0732">Signal</keyword>
<feature type="chain" id="PRO_5023002440" description="Outer membrane protein beta-barrel domain-containing protein" evidence="1">
    <location>
        <begin position="23"/>
        <end position="196"/>
    </location>
</feature>
<dbReference type="OrthoDB" id="5381546at2"/>
<evidence type="ECO:0008006" key="4">
    <source>
        <dbReference type="Google" id="ProtNLM"/>
    </source>
</evidence>
<organism evidence="2 3">
    <name type="scientific">Rufibacter hautae</name>
    <dbReference type="NCBI Taxonomy" id="2595005"/>
    <lineage>
        <taxon>Bacteria</taxon>
        <taxon>Pseudomonadati</taxon>
        <taxon>Bacteroidota</taxon>
        <taxon>Cytophagia</taxon>
        <taxon>Cytophagales</taxon>
        <taxon>Hymenobacteraceae</taxon>
        <taxon>Rufibacter</taxon>
    </lineage>
</organism>
<keyword evidence="3" id="KW-1185">Reference proteome</keyword>
<dbReference type="EMBL" id="VKKY01000001">
    <property type="protein sequence ID" value="KAA3440349.1"/>
    <property type="molecule type" value="Genomic_DNA"/>
</dbReference>
<protein>
    <recommendedName>
        <fullName evidence="4">Outer membrane protein beta-barrel domain-containing protein</fullName>
    </recommendedName>
</protein>
<comment type="caution">
    <text evidence="2">The sequence shown here is derived from an EMBL/GenBank/DDBJ whole genome shotgun (WGS) entry which is preliminary data.</text>
</comment>
<gene>
    <name evidence="2" type="ORF">FOA19_06760</name>
</gene>
<name>A0A5B6TLN6_9BACT</name>
<sequence length="196" mass="22251">MKRFTQFLLGLGLLLGAFPSKGQSPAQELSPYYVKTQFAGDIGLVSVGVGRQSFNRKLETDLSFGYLPKKVGGDHLLTVALKSSLLATKPVKIEKVDWYPVTTGVQLSYTFGDEYFASERHLSRYPNRYYRFSTALHLYFFVGGQVNLTRIEKLNRFSGYYEMGTMGEYLISYVQNPRYLNPAKIFHLALGAKMRL</sequence>